<proteinExistence type="predicted"/>
<evidence type="ECO:0000256" key="1">
    <source>
        <dbReference type="SAM" id="SignalP"/>
    </source>
</evidence>
<accession>A0A261F2J5</accession>
<dbReference type="Proteomes" id="UP000216725">
    <property type="component" value="Unassembled WGS sequence"/>
</dbReference>
<evidence type="ECO:0000313" key="3">
    <source>
        <dbReference type="Proteomes" id="UP000216725"/>
    </source>
</evidence>
<reference evidence="2 3" key="1">
    <citation type="journal article" date="2017" name="BMC Genomics">
        <title>Comparative genomic and phylogenomic analyses of the Bifidobacteriaceae family.</title>
        <authorList>
            <person name="Lugli G.A."/>
            <person name="Milani C."/>
            <person name="Turroni F."/>
            <person name="Duranti S."/>
            <person name="Mancabelli L."/>
            <person name="Mangifesta M."/>
            <person name="Ferrario C."/>
            <person name="Modesto M."/>
            <person name="Mattarelli P."/>
            <person name="Jiri K."/>
            <person name="van Sinderen D."/>
            <person name="Ventura M."/>
        </authorList>
    </citation>
    <scope>NUCLEOTIDE SEQUENCE [LARGE SCALE GENOMIC DNA]</scope>
    <source>
        <strain evidence="2 3">DSM 24742</strain>
    </source>
</reference>
<gene>
    <name evidence="2" type="ORF">PSRA_0156</name>
</gene>
<name>A0A261F2J5_9BIFI</name>
<sequence length="86" mass="8979">MHEGMHIYIASAICIALLLASCAPRGHAVGDTQDTQATISHDYINLGKTGTITDGGIVFDAIRMLPDDSAGTATPSDAICHRDPLS</sequence>
<organism evidence="2 3">
    <name type="scientific">Pseudoscardovia radai</name>
    <dbReference type="NCBI Taxonomy" id="987066"/>
    <lineage>
        <taxon>Bacteria</taxon>
        <taxon>Bacillati</taxon>
        <taxon>Actinomycetota</taxon>
        <taxon>Actinomycetes</taxon>
        <taxon>Bifidobacteriales</taxon>
        <taxon>Bifidobacteriaceae</taxon>
        <taxon>Pseudoscardovia</taxon>
    </lineage>
</organism>
<feature type="signal peptide" evidence="1">
    <location>
        <begin position="1"/>
        <end position="28"/>
    </location>
</feature>
<evidence type="ECO:0000313" key="2">
    <source>
        <dbReference type="EMBL" id="OZG53349.1"/>
    </source>
</evidence>
<dbReference type="AlphaFoldDB" id="A0A261F2J5"/>
<protein>
    <submittedName>
        <fullName evidence="2">Uncharacterized protein</fullName>
    </submittedName>
</protein>
<keyword evidence="3" id="KW-1185">Reference proteome</keyword>
<comment type="caution">
    <text evidence="2">The sequence shown here is derived from an EMBL/GenBank/DDBJ whole genome shotgun (WGS) entry which is preliminary data.</text>
</comment>
<feature type="chain" id="PRO_5012921346" evidence="1">
    <location>
        <begin position="29"/>
        <end position="86"/>
    </location>
</feature>
<dbReference type="EMBL" id="MWWR01000002">
    <property type="protein sequence ID" value="OZG53349.1"/>
    <property type="molecule type" value="Genomic_DNA"/>
</dbReference>
<keyword evidence="1" id="KW-0732">Signal</keyword>